<protein>
    <submittedName>
        <fullName evidence="2">Cupin</fullName>
    </submittedName>
</protein>
<gene>
    <name evidence="2" type="ORF">IV01_25330</name>
</gene>
<dbReference type="InterPro" id="IPR011051">
    <property type="entry name" value="RmlC_Cupin_sf"/>
</dbReference>
<dbReference type="Proteomes" id="UP000028631">
    <property type="component" value="Unassembled WGS sequence"/>
</dbReference>
<dbReference type="InterPro" id="IPR014710">
    <property type="entry name" value="RmlC-like_jellyroll"/>
</dbReference>
<dbReference type="PATRIC" id="fig|317.175.peg.5278"/>
<dbReference type="PANTHER" id="PTHR36448:SF2">
    <property type="entry name" value="CUPIN TYPE-1 DOMAIN-CONTAINING PROTEIN"/>
    <property type="match status" value="1"/>
</dbReference>
<dbReference type="InterPro" id="IPR006045">
    <property type="entry name" value="Cupin_1"/>
</dbReference>
<organism evidence="2 3">
    <name type="scientific">Pseudomonas syringae</name>
    <dbReference type="NCBI Taxonomy" id="317"/>
    <lineage>
        <taxon>Bacteria</taxon>
        <taxon>Pseudomonadati</taxon>
        <taxon>Pseudomonadota</taxon>
        <taxon>Gammaproteobacteria</taxon>
        <taxon>Pseudomonadales</taxon>
        <taxon>Pseudomonadaceae</taxon>
        <taxon>Pseudomonas</taxon>
    </lineage>
</organism>
<comment type="caution">
    <text evidence="2">The sequence shown here is derived from an EMBL/GenBank/DDBJ whole genome shotgun (WGS) entry which is preliminary data.</text>
</comment>
<dbReference type="InterPro" id="IPR047121">
    <property type="entry name" value="YjiB-like"/>
</dbReference>
<dbReference type="Pfam" id="PF00190">
    <property type="entry name" value="Cupin_1"/>
    <property type="match status" value="1"/>
</dbReference>
<keyword evidence="3" id="KW-1185">Reference proteome</keyword>
<evidence type="ECO:0000313" key="3">
    <source>
        <dbReference type="Proteomes" id="UP000028631"/>
    </source>
</evidence>
<evidence type="ECO:0000313" key="2">
    <source>
        <dbReference type="EMBL" id="KFE50644.1"/>
    </source>
</evidence>
<dbReference type="PIRSF" id="PIRSF019307">
    <property type="entry name" value="UCP019307"/>
    <property type="match status" value="1"/>
</dbReference>
<reference evidence="2 3" key="1">
    <citation type="submission" date="2014-07" db="EMBL/GenBank/DDBJ databases">
        <title>Draft Genome Sequences of Environmental Pseudomonas syringae strains.</title>
        <authorList>
            <person name="Baltrus D.A."/>
            <person name="Berge O."/>
            <person name="Morris C."/>
        </authorList>
    </citation>
    <scope>NUCLEOTIDE SEQUENCE [LARGE SCALE GENOMIC DNA]</scope>
    <source>
        <strain evidence="2 3">GAW0119</strain>
    </source>
</reference>
<accession>A0A085V5D1</accession>
<evidence type="ECO:0000259" key="1">
    <source>
        <dbReference type="Pfam" id="PF00190"/>
    </source>
</evidence>
<dbReference type="CDD" id="cd02219">
    <property type="entry name" value="cupin_YjlB-like"/>
    <property type="match status" value="1"/>
</dbReference>
<sequence>MEGEQTPDRRQCNTFTLLSLLGTGVLIMKQALAAPIVQALMFKANGGIPNNPTLPVLIYPSALEVTGNDPASLFERTFKANGWLPQWRYGVFTYHHYHTRGHEVLGVYAGKARLMLGGPNGRVVEVKAGDVLLLPAGTGHCNLGSSDDFMVVGAYPPGQEGDINRDPATLRQIEQIAQLKAPDTDPVMGGPGQAQS</sequence>
<dbReference type="PANTHER" id="PTHR36448">
    <property type="entry name" value="BLR7373 PROTEIN"/>
    <property type="match status" value="1"/>
</dbReference>
<dbReference type="EMBL" id="JPQU01000100">
    <property type="protein sequence ID" value="KFE50644.1"/>
    <property type="molecule type" value="Genomic_DNA"/>
</dbReference>
<dbReference type="InterPro" id="IPR014500">
    <property type="entry name" value="UCP019307_cupin"/>
</dbReference>
<name>A0A085V5D1_PSESX</name>
<proteinExistence type="predicted"/>
<feature type="domain" description="Cupin type-1" evidence="1">
    <location>
        <begin position="96"/>
        <end position="153"/>
    </location>
</feature>
<dbReference type="AlphaFoldDB" id="A0A085V5D1"/>
<dbReference type="SUPFAM" id="SSF51182">
    <property type="entry name" value="RmlC-like cupins"/>
    <property type="match status" value="1"/>
</dbReference>
<dbReference type="Gene3D" id="2.60.120.10">
    <property type="entry name" value="Jelly Rolls"/>
    <property type="match status" value="1"/>
</dbReference>